<evidence type="ECO:0000313" key="11">
    <source>
        <dbReference type="EMBL" id="RZS56892.1"/>
    </source>
</evidence>
<evidence type="ECO:0000256" key="4">
    <source>
        <dbReference type="ARBA" id="ARBA00022676"/>
    </source>
</evidence>
<protein>
    <recommendedName>
        <fullName evidence="3">protein O-GlcNAc transferase</fullName>
        <ecNumber evidence="3">2.4.1.255</ecNumber>
    </recommendedName>
</protein>
<evidence type="ECO:0000259" key="10">
    <source>
        <dbReference type="Pfam" id="PF13844"/>
    </source>
</evidence>
<dbReference type="RefSeq" id="WP_130481313.1">
    <property type="nucleotide sequence ID" value="NZ_SGWV01000008.1"/>
</dbReference>
<evidence type="ECO:0000256" key="1">
    <source>
        <dbReference type="ARBA" id="ARBA00004922"/>
    </source>
</evidence>
<dbReference type="InterPro" id="IPR019734">
    <property type="entry name" value="TPR_rpt"/>
</dbReference>
<keyword evidence="6" id="KW-0677">Repeat</keyword>
<feature type="repeat" description="TPR" evidence="8">
    <location>
        <begin position="127"/>
        <end position="160"/>
    </location>
</feature>
<dbReference type="InterPro" id="IPR011990">
    <property type="entry name" value="TPR-like_helical_dom_sf"/>
</dbReference>
<keyword evidence="7 8" id="KW-0802">TPR repeat</keyword>
<evidence type="ECO:0000256" key="6">
    <source>
        <dbReference type="ARBA" id="ARBA00022737"/>
    </source>
</evidence>
<dbReference type="SMART" id="SM00028">
    <property type="entry name" value="TPR"/>
    <property type="match status" value="4"/>
</dbReference>
<name>A0A4Q7LRM2_9BURK</name>
<feature type="region of interest" description="Disordered" evidence="9">
    <location>
        <begin position="1"/>
        <end position="21"/>
    </location>
</feature>
<dbReference type="Gene3D" id="3.40.50.11380">
    <property type="match status" value="1"/>
</dbReference>
<dbReference type="PANTHER" id="PTHR44998:SF1">
    <property type="entry name" value="UDP-N-ACETYLGLUCOSAMINE--PEPTIDE N-ACETYLGLUCOSAMINYLTRANSFERASE 110 KDA SUBUNIT"/>
    <property type="match status" value="1"/>
</dbReference>
<dbReference type="Pfam" id="PF13844">
    <property type="entry name" value="Glyco_transf_41"/>
    <property type="match status" value="2"/>
</dbReference>
<accession>A0A4Q7LRM2</accession>
<comment type="caution">
    <text evidence="11">The sequence shown here is derived from an EMBL/GenBank/DDBJ whole genome shotgun (WGS) entry which is preliminary data.</text>
</comment>
<dbReference type="SUPFAM" id="SSF48452">
    <property type="entry name" value="TPR-like"/>
    <property type="match status" value="1"/>
</dbReference>
<gene>
    <name evidence="11" type="ORF">EV685_1447</name>
</gene>
<evidence type="ECO:0000256" key="3">
    <source>
        <dbReference type="ARBA" id="ARBA00011970"/>
    </source>
</evidence>
<evidence type="ECO:0000256" key="9">
    <source>
        <dbReference type="SAM" id="MobiDB-lite"/>
    </source>
</evidence>
<keyword evidence="5 11" id="KW-0808">Transferase</keyword>
<evidence type="ECO:0000256" key="5">
    <source>
        <dbReference type="ARBA" id="ARBA00022679"/>
    </source>
</evidence>
<organism evidence="11 12">
    <name type="scientific">Sphaerotilus mobilis</name>
    <dbReference type="NCBI Taxonomy" id="47994"/>
    <lineage>
        <taxon>Bacteria</taxon>
        <taxon>Pseudomonadati</taxon>
        <taxon>Pseudomonadota</taxon>
        <taxon>Betaproteobacteria</taxon>
        <taxon>Burkholderiales</taxon>
        <taxon>Sphaerotilaceae</taxon>
        <taxon>Sphaerotilus</taxon>
    </lineage>
</organism>
<dbReference type="PANTHER" id="PTHR44998">
    <property type="match status" value="1"/>
</dbReference>
<dbReference type="InterPro" id="IPR029489">
    <property type="entry name" value="OGT/SEC/SPY_C"/>
</dbReference>
<dbReference type="Pfam" id="PF14559">
    <property type="entry name" value="TPR_19"/>
    <property type="match status" value="1"/>
</dbReference>
<dbReference type="GO" id="GO:0097363">
    <property type="term" value="F:protein O-acetylglucosaminyltransferase activity"/>
    <property type="evidence" value="ECO:0007669"/>
    <property type="project" value="UniProtKB-EC"/>
</dbReference>
<comment type="similarity">
    <text evidence="2">Belongs to the glycosyltransferase 41 family. O-GlcNAc transferase subfamily.</text>
</comment>
<evidence type="ECO:0000256" key="8">
    <source>
        <dbReference type="PROSITE-ProRule" id="PRU00339"/>
    </source>
</evidence>
<dbReference type="Pfam" id="PF13432">
    <property type="entry name" value="TPR_16"/>
    <property type="match status" value="1"/>
</dbReference>
<dbReference type="Proteomes" id="UP000293433">
    <property type="component" value="Unassembled WGS sequence"/>
</dbReference>
<evidence type="ECO:0000313" key="12">
    <source>
        <dbReference type="Proteomes" id="UP000293433"/>
    </source>
</evidence>
<comment type="pathway">
    <text evidence="1">Protein modification; protein glycosylation.</text>
</comment>
<dbReference type="PROSITE" id="PS50005">
    <property type="entry name" value="TPR"/>
    <property type="match status" value="1"/>
</dbReference>
<feature type="domain" description="O-GlcNAc transferase C-terminal" evidence="10">
    <location>
        <begin position="272"/>
        <end position="422"/>
    </location>
</feature>
<keyword evidence="4" id="KW-0328">Glycosyltransferase</keyword>
<evidence type="ECO:0000256" key="2">
    <source>
        <dbReference type="ARBA" id="ARBA00005386"/>
    </source>
</evidence>
<dbReference type="Gene3D" id="3.40.50.2000">
    <property type="entry name" value="Glycogen Phosphorylase B"/>
    <property type="match status" value="1"/>
</dbReference>
<reference evidence="11 12" key="1">
    <citation type="submission" date="2019-02" db="EMBL/GenBank/DDBJ databases">
        <title>Genomic Encyclopedia of Type Strains, Phase IV (KMG-IV): sequencing the most valuable type-strain genomes for metagenomic binning, comparative biology and taxonomic classification.</title>
        <authorList>
            <person name="Goeker M."/>
        </authorList>
    </citation>
    <scope>NUCLEOTIDE SEQUENCE [LARGE SCALE GENOMIC DNA]</scope>
    <source>
        <strain evidence="11 12">DSM 10617</strain>
    </source>
</reference>
<dbReference type="OrthoDB" id="101857at2"/>
<evidence type="ECO:0000256" key="7">
    <source>
        <dbReference type="ARBA" id="ARBA00022803"/>
    </source>
</evidence>
<dbReference type="AlphaFoldDB" id="A0A4Q7LRM2"/>
<dbReference type="EMBL" id="SGWV01000008">
    <property type="protein sequence ID" value="RZS56892.1"/>
    <property type="molecule type" value="Genomic_DNA"/>
</dbReference>
<dbReference type="Gene3D" id="1.25.40.10">
    <property type="entry name" value="Tetratricopeptide repeat domain"/>
    <property type="match status" value="2"/>
</dbReference>
<keyword evidence="12" id="KW-1185">Reference proteome</keyword>
<sequence length="649" mass="71876">MAATDTLEERPQAEAQAVAGAGVDPRERLIQGITLQNAGRMDEAKALLQAYLLDHPADPAGLYSLAVILLKQPDMPAARALLDRGVQLVPGYAPLWFAHATALQGAGERDAALASYDRALALQADYTEVLINSGVLLREMLRHAEALDRFQRVLAIKPEHETALANCAVLLTDFKRSEEATAMFERLLTLNPDYDYGPGMLLYERLHRCDWTGFDALRSQIVEGLRQGKRTCKSLALMAITDDAADHQRAAQLFSRQRYPTREPLWRGERYRHDRIRIAYVSPDLREHPVGHLMAGVFERHDRRRFETIAISLGTDDGSRLRARMQGSFDRFIDARPFSAPQIARLMRALEVDIAIDLAGYTADSRNEIFSERPAPVHVNFLGYPGTLGNPHIDVIVADRHVIPPEHQTHCDERVVYLPDNYLPAAAGLEIAERTPTRAECGLPETGVVFCSFNHDYKISPPMFATWMRVLAATPGSVLWLMSRSAASQHNLRAAAQAAGIAPDRLVFAQRVPRVEDHLARYRQADLFLDTHPYNAHTTASDALLAGLPVLTYSGQSFPSRVAGSLLHAAGLPELVTHSVADYEALAIRLGQQPAELAACKRKLAEARPGSALLDIDGYTRNLEAIWIALWRESQLGGVRDAMSGALRR</sequence>
<dbReference type="EC" id="2.4.1.255" evidence="3"/>
<proteinExistence type="inferred from homology"/>
<feature type="domain" description="O-GlcNAc transferase C-terminal" evidence="10">
    <location>
        <begin position="436"/>
        <end position="623"/>
    </location>
</feature>